<dbReference type="PANTHER" id="PTHR37313:SF1">
    <property type="entry name" value="UPF0749 PROTEIN RV1823"/>
    <property type="match status" value="1"/>
</dbReference>
<dbReference type="AlphaFoldDB" id="A0A6L6XYU0"/>
<dbReference type="Pfam" id="PF05949">
    <property type="entry name" value="DUF881"/>
    <property type="match status" value="1"/>
</dbReference>
<comment type="similarity">
    <text evidence="1">Belongs to the UPF0749 family.</text>
</comment>
<proteinExistence type="inferred from homology"/>
<accession>A0A6L6XYU0</accession>
<gene>
    <name evidence="2" type="ORF">GON03_21825</name>
</gene>
<evidence type="ECO:0000256" key="1">
    <source>
        <dbReference type="ARBA" id="ARBA00009108"/>
    </source>
</evidence>
<dbReference type="InterPro" id="IPR010273">
    <property type="entry name" value="DUF881"/>
</dbReference>
<organism evidence="2 3">
    <name type="scientific">Nocardioides agri</name>
    <dbReference type="NCBI Taxonomy" id="2682843"/>
    <lineage>
        <taxon>Bacteria</taxon>
        <taxon>Bacillati</taxon>
        <taxon>Actinomycetota</taxon>
        <taxon>Actinomycetes</taxon>
        <taxon>Propionibacteriales</taxon>
        <taxon>Nocardioidaceae</taxon>
        <taxon>Nocardioides</taxon>
    </lineage>
</organism>
<evidence type="ECO:0000313" key="2">
    <source>
        <dbReference type="EMBL" id="MVQ51827.1"/>
    </source>
</evidence>
<reference evidence="2 3" key="1">
    <citation type="submission" date="2019-12" db="EMBL/GenBank/DDBJ databases">
        <authorList>
            <person name="Huq M.A."/>
        </authorList>
    </citation>
    <scope>NUCLEOTIDE SEQUENCE [LARGE SCALE GENOMIC DNA]</scope>
    <source>
        <strain evidence="2 3">MAH-18</strain>
    </source>
</reference>
<comment type="caution">
    <text evidence="2">The sequence shown here is derived from an EMBL/GenBank/DDBJ whole genome shotgun (WGS) entry which is preliminary data.</text>
</comment>
<name>A0A6L6XYU0_9ACTN</name>
<dbReference type="RefSeq" id="WP_157346864.1">
    <property type="nucleotide sequence ID" value="NZ_WSEK01000005.1"/>
</dbReference>
<dbReference type="EMBL" id="WSEK01000005">
    <property type="protein sequence ID" value="MVQ51827.1"/>
    <property type="molecule type" value="Genomic_DNA"/>
</dbReference>
<dbReference type="PANTHER" id="PTHR37313">
    <property type="entry name" value="UPF0749 PROTEIN RV1825"/>
    <property type="match status" value="1"/>
</dbReference>
<keyword evidence="3" id="KW-1185">Reference proteome</keyword>
<protein>
    <submittedName>
        <fullName evidence="2">DUF881 domain-containing protein</fullName>
    </submittedName>
</protein>
<sequence>MPESPAERDAARAAIADRARTPLLNLITQESLDQDYQHVAEKKRLAPPGEDASSGRPRWVAAAVVAAFGMLVAVAAVQTSNASDITSASRQELLGQIKARGDDAAAVQGELVRQRARNIRLQDARDAVAADERTTDNRRDRLAAQTGFGPVSGPGVEITVDDAPGGAAVHDEDLTLLVNGLWQAGAEAIAINGKRLTARSAIRNAGAAINVNGAPLSPPYVVSAIGDDRTLQADLLETTTGLRFANLADALGFRVVQNVGDLDLPGAPQRLLELLSARSGDDREPPARKKEPPS</sequence>
<evidence type="ECO:0000313" key="3">
    <source>
        <dbReference type="Proteomes" id="UP000473525"/>
    </source>
</evidence>
<dbReference type="Proteomes" id="UP000473525">
    <property type="component" value="Unassembled WGS sequence"/>
</dbReference>
<dbReference type="GO" id="GO:0005886">
    <property type="term" value="C:plasma membrane"/>
    <property type="evidence" value="ECO:0007669"/>
    <property type="project" value="TreeGrafter"/>
</dbReference>
<dbReference type="Gene3D" id="3.30.70.1880">
    <property type="entry name" value="Protein of unknown function DUF881"/>
    <property type="match status" value="1"/>
</dbReference>